<comment type="subcellular location">
    <subcellularLocation>
        <location evidence="1">Membrane</location>
    </subcellularLocation>
</comment>
<name>A0A414CHB1_STRPA</name>
<keyword evidence="5" id="KW-1133">Transmembrane helix</keyword>
<reference evidence="7" key="2">
    <citation type="submission" date="2023-01" db="EMBL/GenBank/DDBJ databases">
        <title>Human gut microbiome strain richness.</title>
        <authorList>
            <person name="Chen-Liaw A."/>
        </authorList>
    </citation>
    <scope>NUCLEOTIDE SEQUENCE</scope>
    <source>
        <strain evidence="7">1001262st2_G8_1001262B_160229</strain>
    </source>
</reference>
<dbReference type="PROSITE" id="PS50885">
    <property type="entry name" value="HAMP"/>
    <property type="match status" value="1"/>
</dbReference>
<dbReference type="EMBL" id="QSIO01000003">
    <property type="protein sequence ID" value="RHC94370.1"/>
    <property type="molecule type" value="Genomic_DNA"/>
</dbReference>
<feature type="transmembrane region" description="Helical" evidence="5">
    <location>
        <begin position="12"/>
        <end position="33"/>
    </location>
</feature>
<gene>
    <name evidence="8" type="ORF">DW820_08600</name>
    <name evidence="7" type="ORF">PNV36_07410</name>
</gene>
<evidence type="ECO:0000256" key="4">
    <source>
        <dbReference type="ARBA" id="ARBA00022777"/>
    </source>
</evidence>
<dbReference type="PANTHER" id="PTHR42713:SF2">
    <property type="entry name" value="TWO-COMPONENT SENSOR KINASE YESM"/>
    <property type="match status" value="1"/>
</dbReference>
<evidence type="ECO:0000256" key="1">
    <source>
        <dbReference type="ARBA" id="ARBA00004370"/>
    </source>
</evidence>
<keyword evidence="2" id="KW-0597">Phosphoprotein</keyword>
<dbReference type="Proteomes" id="UP000285773">
    <property type="component" value="Unassembled WGS sequence"/>
</dbReference>
<dbReference type="EMBL" id="JAQMJV010000011">
    <property type="protein sequence ID" value="MDB8620229.1"/>
    <property type="molecule type" value="Genomic_DNA"/>
</dbReference>
<keyword evidence="5" id="KW-0812">Transmembrane</keyword>
<dbReference type="GO" id="GO:0000155">
    <property type="term" value="F:phosphorelay sensor kinase activity"/>
    <property type="evidence" value="ECO:0007669"/>
    <property type="project" value="InterPro"/>
</dbReference>
<comment type="caution">
    <text evidence="8">The sequence shown here is derived from an EMBL/GenBank/DDBJ whole genome shotgun (WGS) entry which is preliminary data.</text>
</comment>
<accession>A0A414CHB1</accession>
<dbReference type="InterPro" id="IPR003594">
    <property type="entry name" value="HATPase_dom"/>
</dbReference>
<dbReference type="Gene3D" id="6.10.340.10">
    <property type="match status" value="1"/>
</dbReference>
<dbReference type="InterPro" id="IPR051552">
    <property type="entry name" value="HptR"/>
</dbReference>
<feature type="domain" description="HAMP" evidence="6">
    <location>
        <begin position="274"/>
        <end position="327"/>
    </location>
</feature>
<organism evidence="8 9">
    <name type="scientific">Streptococcus parasanguinis</name>
    <dbReference type="NCBI Taxonomy" id="1318"/>
    <lineage>
        <taxon>Bacteria</taxon>
        <taxon>Bacillati</taxon>
        <taxon>Bacillota</taxon>
        <taxon>Bacilli</taxon>
        <taxon>Lactobacillales</taxon>
        <taxon>Streptococcaceae</taxon>
        <taxon>Streptococcus</taxon>
    </lineage>
</organism>
<dbReference type="Gene3D" id="3.30.565.10">
    <property type="entry name" value="Histidine kinase-like ATPase, C-terminal domain"/>
    <property type="match status" value="1"/>
</dbReference>
<keyword evidence="4 8" id="KW-0418">Kinase</keyword>
<evidence type="ECO:0000313" key="9">
    <source>
        <dbReference type="Proteomes" id="UP000285773"/>
    </source>
</evidence>
<dbReference type="GO" id="GO:0016020">
    <property type="term" value="C:membrane"/>
    <property type="evidence" value="ECO:0007669"/>
    <property type="project" value="UniProtKB-SubCell"/>
</dbReference>
<dbReference type="Pfam" id="PF06580">
    <property type="entry name" value="His_kinase"/>
    <property type="match status" value="1"/>
</dbReference>
<evidence type="ECO:0000313" key="7">
    <source>
        <dbReference type="EMBL" id="MDB8620229.1"/>
    </source>
</evidence>
<dbReference type="Pfam" id="PF02518">
    <property type="entry name" value="HATPase_c"/>
    <property type="match status" value="1"/>
</dbReference>
<evidence type="ECO:0000256" key="3">
    <source>
        <dbReference type="ARBA" id="ARBA00022679"/>
    </source>
</evidence>
<dbReference type="Proteomes" id="UP001212685">
    <property type="component" value="Unassembled WGS sequence"/>
</dbReference>
<reference evidence="8 9" key="1">
    <citation type="submission" date="2018-08" db="EMBL/GenBank/DDBJ databases">
        <title>A genome reference for cultivated species of the human gut microbiota.</title>
        <authorList>
            <person name="Zou Y."/>
            <person name="Xue W."/>
            <person name="Luo G."/>
        </authorList>
    </citation>
    <scope>NUCLEOTIDE SEQUENCE [LARGE SCALE GENOMIC DNA]</scope>
    <source>
        <strain evidence="8 9">AM33-3BH</strain>
    </source>
</reference>
<keyword evidence="5" id="KW-0472">Membrane</keyword>
<dbReference type="PANTHER" id="PTHR42713">
    <property type="entry name" value="HISTIDINE KINASE-RELATED"/>
    <property type="match status" value="1"/>
</dbReference>
<dbReference type="AlphaFoldDB" id="A0A414CHB1"/>
<protein>
    <submittedName>
        <fullName evidence="8">Sensor histidine kinase</fullName>
    </submittedName>
</protein>
<evidence type="ECO:0000313" key="8">
    <source>
        <dbReference type="EMBL" id="RHC94370.1"/>
    </source>
</evidence>
<sequence>MKKIWLSTLLKFYAYVMVVILTIMGLVVAGISWKNQQAEADRIAQRVLTEVVTDLETSYQRVTQEGRSLVENPAKLEGVYRYFTLSPSEYETWRLNAQFPSYIQLSLHKNIDSLYLSNKNIEGIDVTLSDYKTVFVSTRQSKGGKQVSADHYKAPATAIPVPLTDPTTGAGVGIAYMTLDQEILTAAIDNARGDLPVAVRIFTPFGKEMYHEGDKGQSKDIKWQTRSTIYGYKVDVAVSESYLVKKGLANLTTFLSIAFLIFLILYLLMRQIFKNYRRQVLDLVDTMNLISQGDSERRIDTSTKDQELLVIGNMINTMLDNMDKNIRDIYQLQLSQKDANMRALQAQINPHFMYNTLEFIRMYAVMQEQDELGDIIYEFSSLLRNNISDERVTTVENELEFCRKYSYLCMVRYPKSIAYGFKIDPGLEKMKIPKFTIQPLVENYFAHGVDHKRKDNVISVKVLQGEGQVMILVTDNGRGMEEEQLESIQEILANRNPRSEIEEKSGRQSIGIINVHERMLLYFGDRYHIQVFSQPHHGVTYTITIQDE</sequence>
<keyword evidence="3" id="KW-0808">Transferase</keyword>
<evidence type="ECO:0000256" key="5">
    <source>
        <dbReference type="SAM" id="Phobius"/>
    </source>
</evidence>
<dbReference type="InterPro" id="IPR036890">
    <property type="entry name" value="HATPase_C_sf"/>
</dbReference>
<feature type="transmembrane region" description="Helical" evidence="5">
    <location>
        <begin position="248"/>
        <end position="269"/>
    </location>
</feature>
<dbReference type="InterPro" id="IPR010559">
    <property type="entry name" value="Sig_transdc_His_kin_internal"/>
</dbReference>
<dbReference type="InterPro" id="IPR003660">
    <property type="entry name" value="HAMP_dom"/>
</dbReference>
<proteinExistence type="predicted"/>
<dbReference type="RefSeq" id="WP_118096010.1">
    <property type="nucleotide sequence ID" value="NZ_JADNOY010000003.1"/>
</dbReference>
<dbReference type="CDD" id="cd06225">
    <property type="entry name" value="HAMP"/>
    <property type="match status" value="1"/>
</dbReference>
<evidence type="ECO:0000256" key="2">
    <source>
        <dbReference type="ARBA" id="ARBA00022553"/>
    </source>
</evidence>
<dbReference type="SUPFAM" id="SSF55874">
    <property type="entry name" value="ATPase domain of HSP90 chaperone/DNA topoisomerase II/histidine kinase"/>
    <property type="match status" value="1"/>
</dbReference>
<evidence type="ECO:0000259" key="6">
    <source>
        <dbReference type="PROSITE" id="PS50885"/>
    </source>
</evidence>